<evidence type="ECO:0000313" key="2">
    <source>
        <dbReference type="Proteomes" id="UP000049077"/>
    </source>
</evidence>
<comment type="caution">
    <text evidence="1">The sequence shown here is derived from an EMBL/GenBank/DDBJ whole genome shotgun (WGS) entry which is preliminary data.</text>
</comment>
<reference evidence="1 2" key="1">
    <citation type="submission" date="2014-06" db="EMBL/GenBank/DDBJ databases">
        <authorList>
            <person name="Le Roux F."/>
        </authorList>
    </citation>
    <scope>NUCLEOTIDE SEQUENCE [LARGE SCALE GENOMIC DNA]</scope>
    <source>
        <strain evidence="1 2">J5-4</strain>
    </source>
</reference>
<organism evidence="1 2">
    <name type="scientific">Vibrio crassostreae</name>
    <dbReference type="NCBI Taxonomy" id="246167"/>
    <lineage>
        <taxon>Bacteria</taxon>
        <taxon>Pseudomonadati</taxon>
        <taxon>Pseudomonadota</taxon>
        <taxon>Gammaproteobacteria</taxon>
        <taxon>Vibrionales</taxon>
        <taxon>Vibrionaceae</taxon>
        <taxon>Vibrio</taxon>
    </lineage>
</organism>
<proteinExistence type="predicted"/>
<sequence>MLPAYLASDLIKQFGWVNKSVNQFQLQKKERIGVPFLLSVY</sequence>
<protein>
    <submittedName>
        <fullName evidence="1">Uncharacterized protein</fullName>
    </submittedName>
</protein>
<name>A0ABM9QP16_9VIBR</name>
<gene>
    <name evidence="1" type="ORF">VCR4J5_1500036</name>
</gene>
<keyword evidence="2" id="KW-1185">Reference proteome</keyword>
<accession>A0ABM9QP16</accession>
<dbReference type="Proteomes" id="UP000049077">
    <property type="component" value="Unassembled WGS sequence"/>
</dbReference>
<evidence type="ECO:0000313" key="1">
    <source>
        <dbReference type="EMBL" id="CDT09088.1"/>
    </source>
</evidence>
<dbReference type="EMBL" id="CCJX01000058">
    <property type="protein sequence ID" value="CDT09088.1"/>
    <property type="molecule type" value="Genomic_DNA"/>
</dbReference>